<dbReference type="RefSeq" id="WP_245853426.1">
    <property type="nucleotide sequence ID" value="NZ_FXYF01000007.1"/>
</dbReference>
<organism evidence="6 7">
    <name type="scientific">Maliponia aquimaris</name>
    <dbReference type="NCBI Taxonomy" id="1673631"/>
    <lineage>
        <taxon>Bacteria</taxon>
        <taxon>Pseudomonadati</taxon>
        <taxon>Pseudomonadota</taxon>
        <taxon>Alphaproteobacteria</taxon>
        <taxon>Rhodobacterales</taxon>
        <taxon>Paracoccaceae</taxon>
        <taxon>Maliponia</taxon>
    </lineage>
</organism>
<dbReference type="Gene3D" id="3.40.50.200">
    <property type="entry name" value="Peptidase S8/S53 domain"/>
    <property type="match status" value="1"/>
</dbReference>
<evidence type="ECO:0000313" key="6">
    <source>
        <dbReference type="EMBL" id="SMX43923.1"/>
    </source>
</evidence>
<dbReference type="Proteomes" id="UP000207598">
    <property type="component" value="Unassembled WGS sequence"/>
</dbReference>
<dbReference type="PRINTS" id="PR00723">
    <property type="entry name" value="SUBTILISIN"/>
</dbReference>
<dbReference type="GO" id="GO:0006508">
    <property type="term" value="P:proteolysis"/>
    <property type="evidence" value="ECO:0007669"/>
    <property type="project" value="UniProtKB-KW"/>
</dbReference>
<dbReference type="InterPro" id="IPR036852">
    <property type="entry name" value="Peptidase_S8/S53_dom_sf"/>
</dbReference>
<keyword evidence="1" id="KW-0645">Protease</keyword>
<dbReference type="InterPro" id="IPR000209">
    <property type="entry name" value="Peptidase_S8/S53_dom"/>
</dbReference>
<feature type="domain" description="Peptidase S8/S53" evidence="5">
    <location>
        <begin position="69"/>
        <end position="439"/>
    </location>
</feature>
<proteinExistence type="predicted"/>
<gene>
    <name evidence="6" type="ORF">MAA8898_02936</name>
</gene>
<feature type="region of interest" description="Disordered" evidence="4">
    <location>
        <begin position="1"/>
        <end position="28"/>
    </location>
</feature>
<dbReference type="AlphaFoldDB" id="A0A238KMF0"/>
<dbReference type="CDD" id="cd00306">
    <property type="entry name" value="Peptidases_S8_S53"/>
    <property type="match status" value="1"/>
</dbReference>
<feature type="compositionally biased region" description="Acidic residues" evidence="4">
    <location>
        <begin position="1"/>
        <end position="11"/>
    </location>
</feature>
<accession>A0A238KMF0</accession>
<dbReference type="InterPro" id="IPR015500">
    <property type="entry name" value="Peptidase_S8_subtilisin-rel"/>
</dbReference>
<dbReference type="GO" id="GO:0004252">
    <property type="term" value="F:serine-type endopeptidase activity"/>
    <property type="evidence" value="ECO:0007669"/>
    <property type="project" value="InterPro"/>
</dbReference>
<keyword evidence="7" id="KW-1185">Reference proteome</keyword>
<keyword evidence="3" id="KW-0720">Serine protease</keyword>
<name>A0A238KMF0_9RHOB</name>
<evidence type="ECO:0000256" key="2">
    <source>
        <dbReference type="ARBA" id="ARBA00022801"/>
    </source>
</evidence>
<dbReference type="EMBL" id="FXYF01000007">
    <property type="protein sequence ID" value="SMX43923.1"/>
    <property type="molecule type" value="Genomic_DNA"/>
</dbReference>
<evidence type="ECO:0000256" key="4">
    <source>
        <dbReference type="SAM" id="MobiDB-lite"/>
    </source>
</evidence>
<reference evidence="6 7" key="1">
    <citation type="submission" date="2017-05" db="EMBL/GenBank/DDBJ databases">
        <authorList>
            <person name="Song R."/>
            <person name="Chenine A.L."/>
            <person name="Ruprecht R.M."/>
        </authorList>
    </citation>
    <scope>NUCLEOTIDE SEQUENCE [LARGE SCALE GENOMIC DNA]</scope>
    <source>
        <strain evidence="6 7">CECT 8898</strain>
    </source>
</reference>
<dbReference type="SUPFAM" id="SSF52743">
    <property type="entry name" value="Subtilisin-like"/>
    <property type="match status" value="1"/>
</dbReference>
<protein>
    <recommendedName>
        <fullName evidence="5">Peptidase S8/S53 domain-containing protein</fullName>
    </recommendedName>
</protein>
<evidence type="ECO:0000313" key="7">
    <source>
        <dbReference type="Proteomes" id="UP000207598"/>
    </source>
</evidence>
<evidence type="ECO:0000256" key="1">
    <source>
        <dbReference type="ARBA" id="ARBA00022670"/>
    </source>
</evidence>
<evidence type="ECO:0000256" key="3">
    <source>
        <dbReference type="ARBA" id="ARBA00022825"/>
    </source>
</evidence>
<evidence type="ECO:0000259" key="5">
    <source>
        <dbReference type="Pfam" id="PF00082"/>
    </source>
</evidence>
<dbReference type="Pfam" id="PF00082">
    <property type="entry name" value="Peptidase_S8"/>
    <property type="match status" value="1"/>
</dbReference>
<keyword evidence="2" id="KW-0378">Hydrolase</keyword>
<sequence>MTSTNDIDDDYGFPGSDPSSKAQDEQPEGIGFRPAFHALWHLPKLGVVYNLDTYAGCAWDDADKGLAATRIALIDTAVDHKHPNLEGAIDAGLMRDFSGGGTGAFVVREWADLSPADCKARIELLEKIQGEKDAISNAIREEVKWIEDKTANPRPERLPRVAPGALYGAHGTAVAGLIGARPRPVQLRHPKFTPKESEKKTGTISLNLPYCGINPFCRIIPISVTAVPGPEMLLGALEYAALIEPDIVVIADSWDGALDEQGGVSGAWRRVDDALTDLCERHIVLCAAGNEALDWPVYPASRCNDKIEGNDAPGPWAVGACDTFGKDLTYSPVQATIVALGGWMIQTLSTEVPLFDENRTRIDPWEIADDILGTPKYSEGFPPADIVTTDLPGRAGYNPSPYRHRPDPGGPYYEIASLFCRFAGTSAAVAIAAGLVSLIPRGKRRPNGRPSGTPSGNDMNKLFGIDLAKALFGKASGSG</sequence>